<evidence type="ECO:0000256" key="3">
    <source>
        <dbReference type="SAM" id="Phobius"/>
    </source>
</evidence>
<evidence type="ECO:0000259" key="4">
    <source>
        <dbReference type="PROSITE" id="PS50887"/>
    </source>
</evidence>
<dbReference type="KEGG" id="pez:HWQ56_05335"/>
<dbReference type="Pfam" id="PF00990">
    <property type="entry name" value="GGDEF"/>
    <property type="match status" value="1"/>
</dbReference>
<feature type="transmembrane region" description="Helical" evidence="3">
    <location>
        <begin position="6"/>
        <end position="26"/>
    </location>
</feature>
<dbReference type="SUPFAM" id="SSF55073">
    <property type="entry name" value="Nucleotide cyclase"/>
    <property type="match status" value="1"/>
</dbReference>
<feature type="domain" description="GGDEF" evidence="4">
    <location>
        <begin position="260"/>
        <end position="391"/>
    </location>
</feature>
<feature type="transmembrane region" description="Helical" evidence="3">
    <location>
        <begin position="38"/>
        <end position="54"/>
    </location>
</feature>
<evidence type="ECO:0000256" key="2">
    <source>
        <dbReference type="ARBA" id="ARBA00034247"/>
    </source>
</evidence>
<dbReference type="Gene3D" id="3.30.70.270">
    <property type="match status" value="1"/>
</dbReference>
<dbReference type="InterPro" id="IPR000160">
    <property type="entry name" value="GGDEF_dom"/>
</dbReference>
<dbReference type="PROSITE" id="PS50887">
    <property type="entry name" value="GGDEF"/>
    <property type="match status" value="1"/>
</dbReference>
<feature type="transmembrane region" description="Helical" evidence="3">
    <location>
        <begin position="110"/>
        <end position="128"/>
    </location>
</feature>
<feature type="transmembrane region" description="Helical" evidence="3">
    <location>
        <begin position="66"/>
        <end position="89"/>
    </location>
</feature>
<keyword evidence="3" id="KW-1133">Transmembrane helix</keyword>
<dbReference type="InterPro" id="IPR050469">
    <property type="entry name" value="Diguanylate_Cyclase"/>
</dbReference>
<dbReference type="NCBIfam" id="TIGR00254">
    <property type="entry name" value="GGDEF"/>
    <property type="match status" value="1"/>
</dbReference>
<dbReference type="EMBL" id="CP056030">
    <property type="protein sequence ID" value="QKZ03238.1"/>
    <property type="molecule type" value="Genomic_DNA"/>
</dbReference>
<name>A0A7D5D5C6_9PSED</name>
<dbReference type="Proteomes" id="UP000509568">
    <property type="component" value="Chromosome"/>
</dbReference>
<evidence type="ECO:0000313" key="6">
    <source>
        <dbReference type="Proteomes" id="UP000509568"/>
    </source>
</evidence>
<dbReference type="EC" id="2.7.7.65" evidence="1"/>
<dbReference type="RefSeq" id="WP_176569968.1">
    <property type="nucleotide sequence ID" value="NZ_CP056030.1"/>
</dbReference>
<keyword evidence="3" id="KW-0472">Membrane</keyword>
<feature type="transmembrane region" description="Helical" evidence="3">
    <location>
        <begin position="204"/>
        <end position="222"/>
    </location>
</feature>
<dbReference type="PANTHER" id="PTHR45138:SF9">
    <property type="entry name" value="DIGUANYLATE CYCLASE DGCM-RELATED"/>
    <property type="match status" value="1"/>
</dbReference>
<feature type="transmembrane region" description="Helical" evidence="3">
    <location>
        <begin position="134"/>
        <end position="153"/>
    </location>
</feature>
<organism evidence="5 6">
    <name type="scientific">Pseudomonas eucalypticola</name>
    <dbReference type="NCBI Taxonomy" id="2599595"/>
    <lineage>
        <taxon>Bacteria</taxon>
        <taxon>Pseudomonadati</taxon>
        <taxon>Pseudomonadota</taxon>
        <taxon>Gammaproteobacteria</taxon>
        <taxon>Pseudomonadales</taxon>
        <taxon>Pseudomonadaceae</taxon>
        <taxon>Pseudomonas</taxon>
    </lineage>
</organism>
<keyword evidence="3" id="KW-0812">Transmembrane</keyword>
<evidence type="ECO:0000256" key="1">
    <source>
        <dbReference type="ARBA" id="ARBA00012528"/>
    </source>
</evidence>
<accession>A0A7D5D5C6</accession>
<reference evidence="5 6" key="1">
    <citation type="submission" date="2020-06" db="EMBL/GenBank/DDBJ databases">
        <title>Pseudomonas eucalypticola sp. nov., an endophyte of Eucalyptus dunnii leaves with biocontrol ability of eucalyptus leaf blight.</title>
        <authorList>
            <person name="Liu Y."/>
            <person name="Song Z."/>
            <person name="Zeng H."/>
            <person name="Lu M."/>
            <person name="Wang X."/>
            <person name="Lian X."/>
            <person name="Zhang Q."/>
        </authorList>
    </citation>
    <scope>NUCLEOTIDE SEQUENCE [LARGE SCALE GENOMIC DNA]</scope>
    <source>
        <strain evidence="5 6">NP-1</strain>
    </source>
</reference>
<comment type="catalytic activity">
    <reaction evidence="2">
        <text>2 GTP = 3',3'-c-di-GMP + 2 diphosphate</text>
        <dbReference type="Rhea" id="RHEA:24898"/>
        <dbReference type="ChEBI" id="CHEBI:33019"/>
        <dbReference type="ChEBI" id="CHEBI:37565"/>
        <dbReference type="ChEBI" id="CHEBI:58805"/>
        <dbReference type="EC" id="2.7.7.65"/>
    </reaction>
</comment>
<protein>
    <recommendedName>
        <fullName evidence="1">diguanylate cyclase</fullName>
        <ecNumber evidence="1">2.7.7.65</ecNumber>
    </recommendedName>
</protein>
<dbReference type="InterPro" id="IPR043128">
    <property type="entry name" value="Rev_trsase/Diguanyl_cyclase"/>
</dbReference>
<dbReference type="InterPro" id="IPR029787">
    <property type="entry name" value="Nucleotide_cyclase"/>
</dbReference>
<dbReference type="SMART" id="SM00267">
    <property type="entry name" value="GGDEF"/>
    <property type="match status" value="1"/>
</dbReference>
<proteinExistence type="predicted"/>
<dbReference type="PANTHER" id="PTHR45138">
    <property type="entry name" value="REGULATORY COMPONENTS OF SENSORY TRANSDUCTION SYSTEM"/>
    <property type="match status" value="1"/>
</dbReference>
<keyword evidence="6" id="KW-1185">Reference proteome</keyword>
<gene>
    <name evidence="5" type="ORF">HWQ56_05335</name>
</gene>
<dbReference type="CDD" id="cd01949">
    <property type="entry name" value="GGDEF"/>
    <property type="match status" value="1"/>
</dbReference>
<dbReference type="AlphaFoldDB" id="A0A7D5D5C6"/>
<feature type="transmembrane region" description="Helical" evidence="3">
    <location>
        <begin position="165"/>
        <end position="184"/>
    </location>
</feature>
<dbReference type="GO" id="GO:0052621">
    <property type="term" value="F:diguanylate cyclase activity"/>
    <property type="evidence" value="ECO:0007669"/>
    <property type="project" value="UniProtKB-EC"/>
</dbReference>
<sequence>MLLNDPITLLLIITPFGLLTALMLCLSGIGLSERHTALWWWLGGDLLLAAYRIVDLLQPDVATGAYAWLGVLAPMPAFLLNTTLLLAAIGGHTLALLHLAGRAGSRTAQAALLLGTPMTYALGASMLIHSSYLLPWFFLICFITIGIQCRLALSLTARYRGAWGLAVGQLALLAFHAWNVISLLLSPPPPLAFDTPDMFTLPELAMDFMVSFLFTLCFGLMLQEQVRLEILRLSVTDFLTGALNRAGATTAILRKDAQRYPLAIALIDLDNFKRINDQHGHGAGDTGLKLFASTVTQLKRRTDLFSRWGGEEFLLVMPGTTTREARVLLDRLREALEVESMQLPFTLRFSAGLAQTERLHGQQDFERLLRSVDQALYRAKLQRDRVEEAELADT</sequence>
<evidence type="ECO:0000313" key="5">
    <source>
        <dbReference type="EMBL" id="QKZ03238.1"/>
    </source>
</evidence>